<keyword evidence="3" id="KW-1185">Reference proteome</keyword>
<dbReference type="InterPro" id="IPR006750">
    <property type="entry name" value="YdcZ"/>
</dbReference>
<keyword evidence="1" id="KW-0812">Transmembrane</keyword>
<sequence>MVYIIMAFLTGCIVILSLVINSKLAIEIGTLQGALINYVVGLLFSILVLLFNYKHIDTTIKAFSDIPLWIYLGGFIGVMVILINNNAIPKVGAVYSTLLIFMGQLSMGVAIDFLIGNSISTGKIVGGLLILAGMLYNFHIDKKNLISLSISQQTNQ</sequence>
<dbReference type="RefSeq" id="WP_073149524.1">
    <property type="nucleotide sequence ID" value="NZ_FRAG01000022.1"/>
</dbReference>
<evidence type="ECO:0000313" key="3">
    <source>
        <dbReference type="Proteomes" id="UP000184465"/>
    </source>
</evidence>
<feature type="transmembrane region" description="Helical" evidence="1">
    <location>
        <begin position="35"/>
        <end position="56"/>
    </location>
</feature>
<dbReference type="STRING" id="1121301.SAMN02745912_02041"/>
<name>A0A1M6P7X8_PARC5</name>
<dbReference type="GO" id="GO:0005886">
    <property type="term" value="C:plasma membrane"/>
    <property type="evidence" value="ECO:0007669"/>
    <property type="project" value="TreeGrafter"/>
</dbReference>
<organism evidence="2 3">
    <name type="scientific">Paramaledivibacter caminithermalis (strain DSM 15212 / CIP 107654 / DViRD3)</name>
    <name type="common">Clostridium caminithermale</name>
    <dbReference type="NCBI Taxonomy" id="1121301"/>
    <lineage>
        <taxon>Bacteria</taxon>
        <taxon>Bacillati</taxon>
        <taxon>Bacillota</taxon>
        <taxon>Clostridia</taxon>
        <taxon>Peptostreptococcales</taxon>
        <taxon>Caminicellaceae</taxon>
        <taxon>Paramaledivibacter</taxon>
    </lineage>
</organism>
<protein>
    <submittedName>
        <fullName evidence="2">Uncharacterized membrane protein YdcZ, DUF606 family</fullName>
    </submittedName>
</protein>
<feature type="transmembrane region" description="Helical" evidence="1">
    <location>
        <begin position="68"/>
        <end position="88"/>
    </location>
</feature>
<keyword evidence="1" id="KW-0472">Membrane</keyword>
<feature type="transmembrane region" description="Helical" evidence="1">
    <location>
        <begin position="122"/>
        <end position="140"/>
    </location>
</feature>
<proteinExistence type="predicted"/>
<dbReference type="PANTHER" id="PTHR34821">
    <property type="entry name" value="INNER MEMBRANE PROTEIN YDCZ"/>
    <property type="match status" value="1"/>
</dbReference>
<evidence type="ECO:0000256" key="1">
    <source>
        <dbReference type="SAM" id="Phobius"/>
    </source>
</evidence>
<dbReference type="Proteomes" id="UP000184465">
    <property type="component" value="Unassembled WGS sequence"/>
</dbReference>
<dbReference type="EMBL" id="FRAG01000022">
    <property type="protein sequence ID" value="SHK04022.1"/>
    <property type="molecule type" value="Genomic_DNA"/>
</dbReference>
<dbReference type="PANTHER" id="PTHR34821:SF2">
    <property type="entry name" value="INNER MEMBRANE PROTEIN YDCZ"/>
    <property type="match status" value="1"/>
</dbReference>
<gene>
    <name evidence="2" type="ORF">SAMN02745912_02041</name>
</gene>
<accession>A0A1M6P7X8</accession>
<reference evidence="2 3" key="1">
    <citation type="submission" date="2016-11" db="EMBL/GenBank/DDBJ databases">
        <authorList>
            <person name="Jaros S."/>
            <person name="Januszkiewicz K."/>
            <person name="Wedrychowicz H."/>
        </authorList>
    </citation>
    <scope>NUCLEOTIDE SEQUENCE [LARGE SCALE GENOMIC DNA]</scope>
    <source>
        <strain evidence="2 3">DSM 15212</strain>
    </source>
</reference>
<feature type="transmembrane region" description="Helical" evidence="1">
    <location>
        <begin position="94"/>
        <end position="115"/>
    </location>
</feature>
<dbReference type="Pfam" id="PF04657">
    <property type="entry name" value="DMT_YdcZ"/>
    <property type="match status" value="1"/>
</dbReference>
<dbReference type="OrthoDB" id="1654616at2"/>
<dbReference type="AlphaFoldDB" id="A0A1M6P7X8"/>
<evidence type="ECO:0000313" key="2">
    <source>
        <dbReference type="EMBL" id="SHK04022.1"/>
    </source>
</evidence>
<keyword evidence="1" id="KW-1133">Transmembrane helix</keyword>